<protein>
    <submittedName>
        <fullName evidence="2">Uncharacterized protein</fullName>
    </submittedName>
</protein>
<dbReference type="Proteomes" id="UP001500403">
    <property type="component" value="Unassembled WGS sequence"/>
</dbReference>
<reference evidence="3" key="1">
    <citation type="journal article" date="2019" name="Int. J. Syst. Evol. Microbiol.">
        <title>The Global Catalogue of Microorganisms (GCM) 10K type strain sequencing project: providing services to taxonomists for standard genome sequencing and annotation.</title>
        <authorList>
            <consortium name="The Broad Institute Genomics Platform"/>
            <consortium name="The Broad Institute Genome Sequencing Center for Infectious Disease"/>
            <person name="Wu L."/>
            <person name="Ma J."/>
        </authorList>
    </citation>
    <scope>NUCLEOTIDE SEQUENCE [LARGE SCALE GENOMIC DNA]</scope>
    <source>
        <strain evidence="3">JCM 9088</strain>
    </source>
</reference>
<evidence type="ECO:0000256" key="1">
    <source>
        <dbReference type="SAM" id="MobiDB-lite"/>
    </source>
</evidence>
<keyword evidence="3" id="KW-1185">Reference proteome</keyword>
<evidence type="ECO:0000313" key="3">
    <source>
        <dbReference type="Proteomes" id="UP001500403"/>
    </source>
</evidence>
<organism evidence="2 3">
    <name type="scientific">Streptomyces enissocaesilis</name>
    <dbReference type="NCBI Taxonomy" id="332589"/>
    <lineage>
        <taxon>Bacteria</taxon>
        <taxon>Bacillati</taxon>
        <taxon>Actinomycetota</taxon>
        <taxon>Actinomycetes</taxon>
        <taxon>Kitasatosporales</taxon>
        <taxon>Streptomycetaceae</taxon>
        <taxon>Streptomyces</taxon>
        <taxon>Streptomyces rochei group</taxon>
    </lineage>
</organism>
<comment type="caution">
    <text evidence="2">The sequence shown here is derived from an EMBL/GenBank/DDBJ whole genome shotgun (WGS) entry which is preliminary data.</text>
</comment>
<gene>
    <name evidence="2" type="ORF">GCM10010446_32870</name>
</gene>
<sequence>MEPAVLPDGRVSTVDRGTSQGGGQVRICNPATKNTTEALGLDLAARHEDSY</sequence>
<feature type="region of interest" description="Disordered" evidence="1">
    <location>
        <begin position="1"/>
        <end position="28"/>
    </location>
</feature>
<dbReference type="RefSeq" id="WP_344495729.1">
    <property type="nucleotide sequence ID" value="NZ_BAAAUD010000034.1"/>
</dbReference>
<dbReference type="EMBL" id="BAAAUD010000034">
    <property type="protein sequence ID" value="GAA2944983.1"/>
    <property type="molecule type" value="Genomic_DNA"/>
</dbReference>
<name>A0ABP6JS99_9ACTN</name>
<accession>A0ABP6JS99</accession>
<proteinExistence type="predicted"/>
<evidence type="ECO:0000313" key="2">
    <source>
        <dbReference type="EMBL" id="GAA2944983.1"/>
    </source>
</evidence>